<dbReference type="InterPro" id="IPR036259">
    <property type="entry name" value="MFS_trans_sf"/>
</dbReference>
<evidence type="ECO:0000256" key="2">
    <source>
        <dbReference type="ARBA" id="ARBA00010992"/>
    </source>
</evidence>
<comment type="caution">
    <text evidence="7">The sequence shown here is derived from an EMBL/GenBank/DDBJ whole genome shotgun (WGS) entry which is preliminary data.</text>
</comment>
<dbReference type="PANTHER" id="PTHR48022:SF5">
    <property type="entry name" value="ALPHA-GLUCOSIDES PERMEASE MPH2-RELATED"/>
    <property type="match status" value="1"/>
</dbReference>
<comment type="similarity">
    <text evidence="2">Belongs to the major facilitator superfamily. Sugar transporter (TC 2.A.1.1) family.</text>
</comment>
<dbReference type="EMBL" id="JAUTXT010000021">
    <property type="protein sequence ID" value="KAK3674132.1"/>
    <property type="molecule type" value="Genomic_DNA"/>
</dbReference>
<evidence type="ECO:0000259" key="6">
    <source>
        <dbReference type="PROSITE" id="PS50850"/>
    </source>
</evidence>
<dbReference type="InterPro" id="IPR050360">
    <property type="entry name" value="MFS_Sugar_Transporters"/>
</dbReference>
<feature type="domain" description="Major facilitator superfamily (MFS) profile" evidence="6">
    <location>
        <begin position="57"/>
        <end position="212"/>
    </location>
</feature>
<proteinExistence type="inferred from homology"/>
<keyword evidence="5" id="KW-0472">Membrane</keyword>
<gene>
    <name evidence="7" type="ORF">LTR78_005979</name>
</gene>
<evidence type="ECO:0000256" key="1">
    <source>
        <dbReference type="ARBA" id="ARBA00004141"/>
    </source>
</evidence>
<organism evidence="7 8">
    <name type="scientific">Recurvomyces mirabilis</name>
    <dbReference type="NCBI Taxonomy" id="574656"/>
    <lineage>
        <taxon>Eukaryota</taxon>
        <taxon>Fungi</taxon>
        <taxon>Dikarya</taxon>
        <taxon>Ascomycota</taxon>
        <taxon>Pezizomycotina</taxon>
        <taxon>Dothideomycetes</taxon>
        <taxon>Dothideomycetidae</taxon>
        <taxon>Mycosphaerellales</taxon>
        <taxon>Teratosphaeriaceae</taxon>
        <taxon>Recurvomyces</taxon>
    </lineage>
</organism>
<evidence type="ECO:0000256" key="3">
    <source>
        <dbReference type="ARBA" id="ARBA00022692"/>
    </source>
</evidence>
<dbReference type="Gene3D" id="1.20.1250.20">
    <property type="entry name" value="MFS general substrate transporter like domains"/>
    <property type="match status" value="1"/>
</dbReference>
<evidence type="ECO:0000256" key="4">
    <source>
        <dbReference type="ARBA" id="ARBA00022989"/>
    </source>
</evidence>
<keyword evidence="4" id="KW-1133">Transmembrane helix</keyword>
<dbReference type="GO" id="GO:0016020">
    <property type="term" value="C:membrane"/>
    <property type="evidence" value="ECO:0007669"/>
    <property type="project" value="UniProtKB-SubCell"/>
</dbReference>
<name>A0AAE0WLZ0_9PEZI</name>
<evidence type="ECO:0000313" key="8">
    <source>
        <dbReference type="Proteomes" id="UP001274830"/>
    </source>
</evidence>
<dbReference type="AlphaFoldDB" id="A0AAE0WLZ0"/>
<keyword evidence="8" id="KW-1185">Reference proteome</keyword>
<protein>
    <recommendedName>
        <fullName evidence="6">Major facilitator superfamily (MFS) profile domain-containing protein</fullName>
    </recommendedName>
</protein>
<reference evidence="7" key="1">
    <citation type="submission" date="2023-07" db="EMBL/GenBank/DDBJ databases">
        <title>Black Yeasts Isolated from many extreme environments.</title>
        <authorList>
            <person name="Coleine C."/>
            <person name="Stajich J.E."/>
            <person name="Selbmann L."/>
        </authorList>
    </citation>
    <scope>NUCLEOTIDE SEQUENCE</scope>
    <source>
        <strain evidence="7">CCFEE 5485</strain>
    </source>
</reference>
<keyword evidence="3" id="KW-0812">Transmembrane</keyword>
<dbReference type="InterPro" id="IPR020846">
    <property type="entry name" value="MFS_dom"/>
</dbReference>
<dbReference type="Pfam" id="PF00083">
    <property type="entry name" value="Sugar_tr"/>
    <property type="match status" value="1"/>
</dbReference>
<dbReference type="PANTHER" id="PTHR48022">
    <property type="entry name" value="PLASTIDIC GLUCOSE TRANSPORTER 4"/>
    <property type="match status" value="1"/>
</dbReference>
<evidence type="ECO:0000256" key="5">
    <source>
        <dbReference type="ARBA" id="ARBA00023136"/>
    </source>
</evidence>
<dbReference type="SUPFAM" id="SSF103473">
    <property type="entry name" value="MFS general substrate transporter"/>
    <property type="match status" value="1"/>
</dbReference>
<evidence type="ECO:0000313" key="7">
    <source>
        <dbReference type="EMBL" id="KAK3674132.1"/>
    </source>
</evidence>
<dbReference type="Proteomes" id="UP001274830">
    <property type="component" value="Unassembled WGS sequence"/>
</dbReference>
<accession>A0AAE0WLZ0</accession>
<dbReference type="GO" id="GO:0005351">
    <property type="term" value="F:carbohydrate:proton symporter activity"/>
    <property type="evidence" value="ECO:0007669"/>
    <property type="project" value="TreeGrafter"/>
</dbReference>
<sequence>MAPGIPTHSTTIDRELSSMHNAGASERLLDDAEDVTRKEHELTFWAGIKLYPWAVAWSMTMSTTLVMDGYDFKLIGSLFAQPQFAKAYGQRQANGKYQIPAAWQTGLNNGSNVGQMIGLLIAGFIVDRLGFRKTMISALCIVPCLIFLQFFAKSLAQLEAAQVLMGKSPNAAGALRKYSRADSAAQAFPLGCSRLLPAYTQSRFYQYVSVLT</sequence>
<dbReference type="InterPro" id="IPR005828">
    <property type="entry name" value="MFS_sugar_transport-like"/>
</dbReference>
<dbReference type="PROSITE" id="PS50850">
    <property type="entry name" value="MFS"/>
    <property type="match status" value="1"/>
</dbReference>
<comment type="subcellular location">
    <subcellularLocation>
        <location evidence="1">Membrane</location>
        <topology evidence="1">Multi-pass membrane protein</topology>
    </subcellularLocation>
</comment>